<gene>
    <name evidence="1" type="ORF">HMPREF0372_01259</name>
</gene>
<proteinExistence type="predicted"/>
<evidence type="ECO:0000313" key="2">
    <source>
        <dbReference type="Proteomes" id="UP000004459"/>
    </source>
</evidence>
<dbReference type="PATRIC" id="fig|411475.3.peg.1093"/>
<protein>
    <submittedName>
        <fullName evidence="1">Uncharacterized protein</fullName>
    </submittedName>
</protein>
<dbReference type="EMBL" id="AGCK01000088">
    <property type="protein sequence ID" value="EHM52925.1"/>
    <property type="molecule type" value="Genomic_DNA"/>
</dbReference>
<reference evidence="1 2" key="1">
    <citation type="submission" date="2011-08" db="EMBL/GenBank/DDBJ databases">
        <authorList>
            <person name="Weinstock G."/>
            <person name="Sodergren E."/>
            <person name="Clifton S."/>
            <person name="Fulton L."/>
            <person name="Fulton B."/>
            <person name="Courtney L."/>
            <person name="Fronick C."/>
            <person name="Harrison M."/>
            <person name="Strong C."/>
            <person name="Farmer C."/>
            <person name="Delahaunty K."/>
            <person name="Markovic C."/>
            <person name="Hall O."/>
            <person name="Minx P."/>
            <person name="Tomlinson C."/>
            <person name="Mitreva M."/>
            <person name="Hou S."/>
            <person name="Chen J."/>
            <person name="Wollam A."/>
            <person name="Pepin K.H."/>
            <person name="Johnson M."/>
            <person name="Bhonagiri V."/>
            <person name="Zhang X."/>
            <person name="Suruliraj S."/>
            <person name="Warren W."/>
            <person name="Chinwalla A."/>
            <person name="Mardis E.R."/>
            <person name="Wilson R.K."/>
        </authorList>
    </citation>
    <scope>NUCLEOTIDE SEQUENCE [LARGE SCALE GENOMIC DNA]</scope>
    <source>
        <strain evidence="1 2">ATCC 29863</strain>
    </source>
</reference>
<dbReference type="AlphaFoldDB" id="G9YP30"/>
<comment type="caution">
    <text evidence="1">The sequence shown here is derived from an EMBL/GenBank/DDBJ whole genome shotgun (WGS) entry which is preliminary data.</text>
</comment>
<organism evidence="1 2">
    <name type="scientific">Flavonifractor plautii ATCC 29863</name>
    <dbReference type="NCBI Taxonomy" id="411475"/>
    <lineage>
        <taxon>Bacteria</taxon>
        <taxon>Bacillati</taxon>
        <taxon>Bacillota</taxon>
        <taxon>Clostridia</taxon>
        <taxon>Eubacteriales</taxon>
        <taxon>Oscillospiraceae</taxon>
        <taxon>Flavonifractor</taxon>
    </lineage>
</organism>
<dbReference type="HOGENOM" id="CLU_525562_0_0_9"/>
<evidence type="ECO:0000313" key="1">
    <source>
        <dbReference type="EMBL" id="EHM52925.1"/>
    </source>
</evidence>
<name>G9YP30_FLAPL</name>
<dbReference type="Proteomes" id="UP000004459">
    <property type="component" value="Unassembled WGS sequence"/>
</dbReference>
<sequence length="518" mass="57523">MFSAQQEGSDLSVPVVTPQRYLQYLSAVRGEFHKLARLDFLQPDGSLAFSIDNNPHNPRSGAFIQEGELSVNLQNGMRRQATVTLSNLDGAYDYNVNKVWFGQQIRLMEGLVLPDGTDFYLPQGVFYVKDPEETFLPNQRLARYNLVDKWAYLDGTLFGNLEGWALIEINEDIFNAITQLLLRDRGNGQPIDNMAPIFTTYYNGKTVKLTDGRIVPWTNTPYTARFDNRSNTLSTLLLEMNKMLVGWIGYDQAGHLRVDAAYEDISDADKPIQWEFSPQRVDFLGATYAVKNTEVFNDIIVNGVALNGNHVPSGRAINQDPSSDTNIDLMGLRTKVFEETCYYADEQCQELAEWYLKQNSVLKKSVTIQSSQLFHLVENELVTITRTDKPGSPVERHLVTGFSRPIAQNGQMTIDCTSVNDFPAASPYPLPSTLVYATIACDVRAGAVVTCSLSGTTLRGVSNGLVTFQLPVDGYGKWELEGTYKPESGAQETASTTVSVGSPGLYNATLKFPSEVST</sequence>
<accession>G9YP30</accession>